<evidence type="ECO:0000313" key="2">
    <source>
        <dbReference type="EMBL" id="PWE22150.1"/>
    </source>
</evidence>
<reference evidence="2 3" key="1">
    <citation type="submission" date="2018-05" db="EMBL/GenBank/DDBJ databases">
        <title>Antimicrobial susceptibility testing and genomic analysis of Arcobacter skirrowii strains and one Arcobacter butzleri isolated from German poultry farms.</title>
        <authorList>
            <person name="Haenel I."/>
            <person name="Hotzel H."/>
            <person name="Tomaso H."/>
            <person name="Busch A."/>
        </authorList>
    </citation>
    <scope>NUCLEOTIDE SEQUENCE [LARGE SCALE GENOMIC DNA]</scope>
    <source>
        <strain evidence="2">17-1208-2</strain>
        <strain evidence="3">v</strain>
    </source>
</reference>
<dbReference type="STRING" id="28200.GCA_001572935_01144"/>
<sequence length="80" mass="9343">MYKIVIQDRCDCFYKSSLQNNLTFSSKDVALEKAIEIKNIMNRTFCKKHSFELQEMLNNFVIKVYKDEPIKSCCGNGCCM</sequence>
<evidence type="ECO:0000313" key="1">
    <source>
        <dbReference type="EMBL" id="MDX4069446.1"/>
    </source>
</evidence>
<dbReference type="KEGG" id="ask:EI285_08905"/>
<dbReference type="Proteomes" id="UP001283691">
    <property type="component" value="Unassembled WGS sequence"/>
</dbReference>
<dbReference type="EMBL" id="JAUQUR010000003">
    <property type="protein sequence ID" value="MDX4069446.1"/>
    <property type="molecule type" value="Genomic_DNA"/>
</dbReference>
<comment type="caution">
    <text evidence="2">The sequence shown here is derived from an EMBL/GenBank/DDBJ whole genome shotgun (WGS) entry which is preliminary data.</text>
</comment>
<dbReference type="GeneID" id="61751593"/>
<dbReference type="Proteomes" id="UP000245014">
    <property type="component" value="Unassembled WGS sequence"/>
</dbReference>
<proteinExistence type="predicted"/>
<organism evidence="2 3">
    <name type="scientific">Aliarcobacter skirrowii</name>
    <dbReference type="NCBI Taxonomy" id="28200"/>
    <lineage>
        <taxon>Bacteria</taxon>
        <taxon>Pseudomonadati</taxon>
        <taxon>Campylobacterota</taxon>
        <taxon>Epsilonproteobacteria</taxon>
        <taxon>Campylobacterales</taxon>
        <taxon>Arcobacteraceae</taxon>
        <taxon>Aliarcobacter</taxon>
    </lineage>
</organism>
<dbReference type="AlphaFoldDB" id="A0A2U2C1D8"/>
<protein>
    <submittedName>
        <fullName evidence="2">Uncharacterized protein</fullName>
    </submittedName>
</protein>
<dbReference type="RefSeq" id="WP_066162027.1">
    <property type="nucleotide sequence ID" value="NZ_CP034309.1"/>
</dbReference>
<dbReference type="EMBL" id="QEYI01000002">
    <property type="protein sequence ID" value="PWE22150.1"/>
    <property type="molecule type" value="Genomic_DNA"/>
</dbReference>
<gene>
    <name evidence="2" type="ORF">DF188_03285</name>
    <name evidence="1" type="ORF">Q6A80_06850</name>
</gene>
<name>A0A2U2C1D8_9BACT</name>
<accession>A0A2U2C1D8</accession>
<reference evidence="1" key="3">
    <citation type="submission" date="2023-07" db="EMBL/GenBank/DDBJ databases">
        <authorList>
            <person name="Zhang M."/>
            <person name="Zhou G."/>
        </authorList>
    </citation>
    <scope>NUCLEOTIDE SEQUENCE</scope>
    <source>
        <strain evidence="1">BJSY19SF1-2</strain>
    </source>
</reference>
<reference evidence="1" key="2">
    <citation type="journal article" date="2023" name="Front. Microbiol.">
        <title>Genomic diversity and taxonomic marker for Arcobacter species.</title>
        <authorList>
            <person name="Zhou G."/>
            <person name="Gu Y."/>
            <person name="Wang H."/>
            <person name="Chen X."/>
            <person name="Zhang X."/>
            <person name="Shao Z."/>
            <person name="Yan X."/>
            <person name="Zhang J."/>
            <person name="Zhang M."/>
        </authorList>
    </citation>
    <scope>NUCLEOTIDE SEQUENCE</scope>
    <source>
        <strain evidence="1">BJSY19SF1-2</strain>
    </source>
</reference>
<evidence type="ECO:0000313" key="3">
    <source>
        <dbReference type="Proteomes" id="UP000245014"/>
    </source>
</evidence>